<comment type="caution">
    <text evidence="2">The sequence shown here is derived from an EMBL/GenBank/DDBJ whole genome shotgun (WGS) entry which is preliminary data.</text>
</comment>
<feature type="chain" id="PRO_5035480395" description="Ser-Thr-rich glycosyl-phosphatidyl-inositol-anchored membrane family-domain-containing protein" evidence="1">
    <location>
        <begin position="18"/>
        <end position="141"/>
    </location>
</feature>
<dbReference type="AlphaFoldDB" id="A0A8K0XNY7"/>
<sequence length="141" mass="15063">MFKLLLTLFAASSVVLAGPITPVAFDVYNPKITSPVAAQVWPVGSAQVVSWDLHSIPPSEYEKVGHLLLGFNENDTENLDILHPLSTGFSIGDGNVTITVPDVPTRDDYIVVLLGDSGNVSPEFSIVPAAAPTTEDETFVR</sequence>
<dbReference type="OrthoDB" id="3199367at2759"/>
<keyword evidence="1" id="KW-0732">Signal</keyword>
<accession>A0A8K0XNY7</accession>
<evidence type="ECO:0008006" key="4">
    <source>
        <dbReference type="Google" id="ProtNLM"/>
    </source>
</evidence>
<organism evidence="2 3">
    <name type="scientific">Cristinia sonorae</name>
    <dbReference type="NCBI Taxonomy" id="1940300"/>
    <lineage>
        <taxon>Eukaryota</taxon>
        <taxon>Fungi</taxon>
        <taxon>Dikarya</taxon>
        <taxon>Basidiomycota</taxon>
        <taxon>Agaricomycotina</taxon>
        <taxon>Agaricomycetes</taxon>
        <taxon>Agaricomycetidae</taxon>
        <taxon>Agaricales</taxon>
        <taxon>Pleurotineae</taxon>
        <taxon>Stephanosporaceae</taxon>
        <taxon>Cristinia</taxon>
    </lineage>
</organism>
<reference evidence="2" key="1">
    <citation type="journal article" date="2021" name="New Phytol.">
        <title>Evolutionary innovations through gain and loss of genes in the ectomycorrhizal Boletales.</title>
        <authorList>
            <person name="Wu G."/>
            <person name="Miyauchi S."/>
            <person name="Morin E."/>
            <person name="Kuo A."/>
            <person name="Drula E."/>
            <person name="Varga T."/>
            <person name="Kohler A."/>
            <person name="Feng B."/>
            <person name="Cao Y."/>
            <person name="Lipzen A."/>
            <person name="Daum C."/>
            <person name="Hundley H."/>
            <person name="Pangilinan J."/>
            <person name="Johnson J."/>
            <person name="Barry K."/>
            <person name="LaButti K."/>
            <person name="Ng V."/>
            <person name="Ahrendt S."/>
            <person name="Min B."/>
            <person name="Choi I.G."/>
            <person name="Park H."/>
            <person name="Plett J.M."/>
            <person name="Magnuson J."/>
            <person name="Spatafora J.W."/>
            <person name="Nagy L.G."/>
            <person name="Henrissat B."/>
            <person name="Grigoriev I.V."/>
            <person name="Yang Z.L."/>
            <person name="Xu J."/>
            <person name="Martin F.M."/>
        </authorList>
    </citation>
    <scope>NUCLEOTIDE SEQUENCE</scope>
    <source>
        <strain evidence="2">KKN 215</strain>
    </source>
</reference>
<keyword evidence="3" id="KW-1185">Reference proteome</keyword>
<gene>
    <name evidence="2" type="ORF">BXZ70DRAFT_1009230</name>
</gene>
<dbReference type="EMBL" id="JAEVFJ010000020">
    <property type="protein sequence ID" value="KAH8099421.1"/>
    <property type="molecule type" value="Genomic_DNA"/>
</dbReference>
<dbReference type="Proteomes" id="UP000813824">
    <property type="component" value="Unassembled WGS sequence"/>
</dbReference>
<proteinExistence type="predicted"/>
<name>A0A8K0XNY7_9AGAR</name>
<evidence type="ECO:0000256" key="1">
    <source>
        <dbReference type="SAM" id="SignalP"/>
    </source>
</evidence>
<feature type="signal peptide" evidence="1">
    <location>
        <begin position="1"/>
        <end position="17"/>
    </location>
</feature>
<evidence type="ECO:0000313" key="2">
    <source>
        <dbReference type="EMBL" id="KAH8099421.1"/>
    </source>
</evidence>
<evidence type="ECO:0000313" key="3">
    <source>
        <dbReference type="Proteomes" id="UP000813824"/>
    </source>
</evidence>
<protein>
    <recommendedName>
        <fullName evidence="4">Ser-Thr-rich glycosyl-phosphatidyl-inositol-anchored membrane family-domain-containing protein</fullName>
    </recommendedName>
</protein>